<feature type="signal peptide" evidence="1">
    <location>
        <begin position="1"/>
        <end position="19"/>
    </location>
</feature>
<name>A0A8S3WEQ6_PARAO</name>
<protein>
    <submittedName>
        <fullName evidence="2">(apollo) hypothetical protein</fullName>
    </submittedName>
</protein>
<reference evidence="2" key="1">
    <citation type="submission" date="2021-04" db="EMBL/GenBank/DDBJ databases">
        <authorList>
            <person name="Tunstrom K."/>
        </authorList>
    </citation>
    <scope>NUCLEOTIDE SEQUENCE</scope>
</reference>
<organism evidence="2 3">
    <name type="scientific">Parnassius apollo</name>
    <name type="common">Apollo butterfly</name>
    <name type="synonym">Papilio apollo</name>
    <dbReference type="NCBI Taxonomy" id="110799"/>
    <lineage>
        <taxon>Eukaryota</taxon>
        <taxon>Metazoa</taxon>
        <taxon>Ecdysozoa</taxon>
        <taxon>Arthropoda</taxon>
        <taxon>Hexapoda</taxon>
        <taxon>Insecta</taxon>
        <taxon>Pterygota</taxon>
        <taxon>Neoptera</taxon>
        <taxon>Endopterygota</taxon>
        <taxon>Lepidoptera</taxon>
        <taxon>Glossata</taxon>
        <taxon>Ditrysia</taxon>
        <taxon>Papilionoidea</taxon>
        <taxon>Papilionidae</taxon>
        <taxon>Parnassiinae</taxon>
        <taxon>Parnassini</taxon>
        <taxon>Parnassius</taxon>
        <taxon>Parnassius</taxon>
    </lineage>
</organism>
<keyword evidence="3" id="KW-1185">Reference proteome</keyword>
<feature type="chain" id="PRO_5035898543" evidence="1">
    <location>
        <begin position="20"/>
        <end position="677"/>
    </location>
</feature>
<dbReference type="AlphaFoldDB" id="A0A8S3WEQ6"/>
<evidence type="ECO:0000313" key="3">
    <source>
        <dbReference type="Proteomes" id="UP000691718"/>
    </source>
</evidence>
<gene>
    <name evidence="2" type="ORF">PAPOLLO_LOCUS5761</name>
</gene>
<evidence type="ECO:0000313" key="2">
    <source>
        <dbReference type="EMBL" id="CAG4957692.1"/>
    </source>
</evidence>
<accession>A0A8S3WEQ6</accession>
<keyword evidence="1" id="KW-0732">Signal</keyword>
<comment type="caution">
    <text evidence="2">The sequence shown here is derived from an EMBL/GenBank/DDBJ whole genome shotgun (WGS) entry which is preliminary data.</text>
</comment>
<dbReference type="EMBL" id="CAJQZP010000359">
    <property type="protein sequence ID" value="CAG4957692.1"/>
    <property type="molecule type" value="Genomic_DNA"/>
</dbReference>
<proteinExistence type="predicted"/>
<evidence type="ECO:0000256" key="1">
    <source>
        <dbReference type="SAM" id="SignalP"/>
    </source>
</evidence>
<dbReference type="OrthoDB" id="7462733at2759"/>
<sequence length="677" mass="72361">MCKIVFYALALLLICKTRAQICGCGGPPPPQEILTTSQIIRSPTTIIDNSVSNALANTLQLLIVSDLIASTLNPHATVSPCTLPTVGPICEAVPPPMIYTPTVDVFAPRPEFISPPCAPIVDVIRPRCSCMESLPNYYGVTEVLPPVANVAPLPPLGSNICGMQEILSPVPNCAPVFGPPMCTQEIVGPLQITSLVPNFWNGLAELIGPVGNFATVNELVYPPRFPGPCNVEYIPPQMPCGNVNVEHIPYTGIQAQICGYGGPTIVTSSISGLPPTNPPQIISAQEVLTTPLFGTTTVDNSLSNHLAKVLQLFVISNLIESILKTVAGLCSVSFSNSVCEPIISQPIISQPFASQSIVYKPTIDVITPVTEYIQPPCSPVIEYIPSCSPVVDYTSPCGPVFDCASQYGPIIDYTPSYGTVFEVTPSYGQLIEPLPNFYGGITEYTSPCGPVFDCAPQCGPIIDYTPSYGTVFEITPSCGQLIEPQPNFYGGITEYTSPCSIVFDCAPQCGPIINYTPSCGTVFELTPSCGQFIEPLPNFYGGITEYMSPVNNLATIPAAVSNCCGGVNEFISSVTNVGPMYTQSYSSNNFDGLQESIPPIQMAPQVPKCCNFFPEIVNPVCNTGLFPTEIILPSAIPAHIICNIESIPNSLPQVRMNVEPLPCGFGFNHFVPNSYFH</sequence>
<dbReference type="Proteomes" id="UP000691718">
    <property type="component" value="Unassembled WGS sequence"/>
</dbReference>